<dbReference type="HOGENOM" id="CLU_2672580_0_0_1"/>
<name>A7E5S2_SCLS1</name>
<dbReference type="InParanoid" id="A7E5S2"/>
<proteinExistence type="predicted"/>
<keyword evidence="3" id="KW-1185">Reference proteome</keyword>
<dbReference type="KEGG" id="ssl:SS1G_00647"/>
<organism evidence="2 3">
    <name type="scientific">Sclerotinia sclerotiorum (strain ATCC 18683 / 1980 / Ss-1)</name>
    <name type="common">White mold</name>
    <name type="synonym">Whetzelinia sclerotiorum</name>
    <dbReference type="NCBI Taxonomy" id="665079"/>
    <lineage>
        <taxon>Eukaryota</taxon>
        <taxon>Fungi</taxon>
        <taxon>Dikarya</taxon>
        <taxon>Ascomycota</taxon>
        <taxon>Pezizomycotina</taxon>
        <taxon>Leotiomycetes</taxon>
        <taxon>Helotiales</taxon>
        <taxon>Sclerotiniaceae</taxon>
        <taxon>Sclerotinia</taxon>
    </lineage>
</organism>
<accession>A7E5S2</accession>
<evidence type="ECO:0000313" key="3">
    <source>
        <dbReference type="Proteomes" id="UP000001312"/>
    </source>
</evidence>
<dbReference type="GeneID" id="5494436"/>
<protein>
    <submittedName>
        <fullName evidence="2">Uncharacterized protein</fullName>
    </submittedName>
</protein>
<dbReference type="Proteomes" id="UP000001312">
    <property type="component" value="Unassembled WGS sequence"/>
</dbReference>
<evidence type="ECO:0000313" key="2">
    <source>
        <dbReference type="EMBL" id="EDN91244.1"/>
    </source>
</evidence>
<sequence length="75" mass="8312">MRKVDSGSSGSRSNPKQGYTFASESSHSVECYSVDKVEYIRNMTYGVLFDDIVSVTGYNAVPRYSKKFQGSSPDL</sequence>
<reference evidence="3" key="1">
    <citation type="journal article" date="2011" name="PLoS Genet.">
        <title>Genomic analysis of the necrotrophic fungal pathogens Sclerotinia sclerotiorum and Botrytis cinerea.</title>
        <authorList>
            <person name="Amselem J."/>
            <person name="Cuomo C.A."/>
            <person name="van Kan J.A."/>
            <person name="Viaud M."/>
            <person name="Benito E.P."/>
            <person name="Couloux A."/>
            <person name="Coutinho P.M."/>
            <person name="de Vries R.P."/>
            <person name="Dyer P.S."/>
            <person name="Fillinger S."/>
            <person name="Fournier E."/>
            <person name="Gout L."/>
            <person name="Hahn M."/>
            <person name="Kohn L."/>
            <person name="Lapalu N."/>
            <person name="Plummer K.M."/>
            <person name="Pradier J.M."/>
            <person name="Quevillon E."/>
            <person name="Sharon A."/>
            <person name="Simon A."/>
            <person name="ten Have A."/>
            <person name="Tudzynski B."/>
            <person name="Tudzynski P."/>
            <person name="Wincker P."/>
            <person name="Andrew M."/>
            <person name="Anthouard V."/>
            <person name="Beever R.E."/>
            <person name="Beffa R."/>
            <person name="Benoit I."/>
            <person name="Bouzid O."/>
            <person name="Brault B."/>
            <person name="Chen Z."/>
            <person name="Choquer M."/>
            <person name="Collemare J."/>
            <person name="Cotton P."/>
            <person name="Danchin E.G."/>
            <person name="Da Silva C."/>
            <person name="Gautier A."/>
            <person name="Giraud C."/>
            <person name="Giraud T."/>
            <person name="Gonzalez C."/>
            <person name="Grossetete S."/>
            <person name="Guldener U."/>
            <person name="Henrissat B."/>
            <person name="Howlett B.J."/>
            <person name="Kodira C."/>
            <person name="Kretschmer M."/>
            <person name="Lappartient A."/>
            <person name="Leroch M."/>
            <person name="Levis C."/>
            <person name="Mauceli E."/>
            <person name="Neuveglise C."/>
            <person name="Oeser B."/>
            <person name="Pearson M."/>
            <person name="Poulain J."/>
            <person name="Poussereau N."/>
            <person name="Quesneville H."/>
            <person name="Rascle C."/>
            <person name="Schumacher J."/>
            <person name="Segurens B."/>
            <person name="Sexton A."/>
            <person name="Silva E."/>
            <person name="Sirven C."/>
            <person name="Soanes D.M."/>
            <person name="Talbot N.J."/>
            <person name="Templeton M."/>
            <person name="Yandava C."/>
            <person name="Yarden O."/>
            <person name="Zeng Q."/>
            <person name="Rollins J.A."/>
            <person name="Lebrun M.H."/>
            <person name="Dickman M."/>
        </authorList>
    </citation>
    <scope>NUCLEOTIDE SEQUENCE [LARGE SCALE GENOMIC DNA]</scope>
    <source>
        <strain evidence="3">ATCC 18683 / 1980 / Ss-1</strain>
    </source>
</reference>
<evidence type="ECO:0000256" key="1">
    <source>
        <dbReference type="SAM" id="MobiDB-lite"/>
    </source>
</evidence>
<dbReference type="RefSeq" id="XP_001598558.1">
    <property type="nucleotide sequence ID" value="XM_001598508.1"/>
</dbReference>
<dbReference type="AlphaFoldDB" id="A7E5S2"/>
<feature type="region of interest" description="Disordered" evidence="1">
    <location>
        <begin position="1"/>
        <end position="27"/>
    </location>
</feature>
<dbReference type="EMBL" id="CH476621">
    <property type="protein sequence ID" value="EDN91244.1"/>
    <property type="molecule type" value="Genomic_DNA"/>
</dbReference>
<gene>
    <name evidence="2" type="ORF">SS1G_00647</name>
</gene>